<proteinExistence type="predicted"/>
<reference evidence="2 3" key="1">
    <citation type="journal article" date="2024" name="BMC Genomics">
        <title>De novo assembly and annotation of Popillia japonica's genome with initial clues to its potential as an invasive pest.</title>
        <authorList>
            <person name="Cucini C."/>
            <person name="Boschi S."/>
            <person name="Funari R."/>
            <person name="Cardaioli E."/>
            <person name="Iannotti N."/>
            <person name="Marturano G."/>
            <person name="Paoli F."/>
            <person name="Bruttini M."/>
            <person name="Carapelli A."/>
            <person name="Frati F."/>
            <person name="Nardi F."/>
        </authorList>
    </citation>
    <scope>NUCLEOTIDE SEQUENCE [LARGE SCALE GENOMIC DNA]</scope>
    <source>
        <strain evidence="2">DMR45628</strain>
    </source>
</reference>
<comment type="caution">
    <text evidence="2">The sequence shown here is derived from an EMBL/GenBank/DDBJ whole genome shotgun (WGS) entry which is preliminary data.</text>
</comment>
<evidence type="ECO:0000313" key="2">
    <source>
        <dbReference type="EMBL" id="KAK9737681.1"/>
    </source>
</evidence>
<protein>
    <submittedName>
        <fullName evidence="2">Uncharacterized protein</fullName>
    </submittedName>
</protein>
<organism evidence="2 3">
    <name type="scientific">Popillia japonica</name>
    <name type="common">Japanese beetle</name>
    <dbReference type="NCBI Taxonomy" id="7064"/>
    <lineage>
        <taxon>Eukaryota</taxon>
        <taxon>Metazoa</taxon>
        <taxon>Ecdysozoa</taxon>
        <taxon>Arthropoda</taxon>
        <taxon>Hexapoda</taxon>
        <taxon>Insecta</taxon>
        <taxon>Pterygota</taxon>
        <taxon>Neoptera</taxon>
        <taxon>Endopterygota</taxon>
        <taxon>Coleoptera</taxon>
        <taxon>Polyphaga</taxon>
        <taxon>Scarabaeiformia</taxon>
        <taxon>Scarabaeidae</taxon>
        <taxon>Rutelinae</taxon>
        <taxon>Popillia</taxon>
    </lineage>
</organism>
<feature type="signal peptide" evidence="1">
    <location>
        <begin position="1"/>
        <end position="22"/>
    </location>
</feature>
<feature type="chain" id="PRO_5043665503" evidence="1">
    <location>
        <begin position="23"/>
        <end position="116"/>
    </location>
</feature>
<evidence type="ECO:0000313" key="3">
    <source>
        <dbReference type="Proteomes" id="UP001458880"/>
    </source>
</evidence>
<dbReference type="Proteomes" id="UP001458880">
    <property type="component" value="Unassembled WGS sequence"/>
</dbReference>
<dbReference type="AlphaFoldDB" id="A0AAW1LUX4"/>
<accession>A0AAW1LUX4</accession>
<evidence type="ECO:0000256" key="1">
    <source>
        <dbReference type="SAM" id="SignalP"/>
    </source>
</evidence>
<keyword evidence="3" id="KW-1185">Reference proteome</keyword>
<keyword evidence="1" id="KW-0732">Signal</keyword>
<dbReference type="EMBL" id="JASPKY010000097">
    <property type="protein sequence ID" value="KAK9737681.1"/>
    <property type="molecule type" value="Genomic_DNA"/>
</dbReference>
<sequence>MNVQLIARVLAVIVFFTSNSQSARILAIFHIPSKSHAILGETLLKELARNGHEVTMVSPFPQKTPVPNYRDVALVNLPREFESKFGKTKRTPCRLHIIDVKQKCFQFQKFCNLDKL</sequence>
<gene>
    <name evidence="2" type="ORF">QE152_g10552</name>
</gene>
<dbReference type="SUPFAM" id="SSF53756">
    <property type="entry name" value="UDP-Glycosyltransferase/glycogen phosphorylase"/>
    <property type="match status" value="1"/>
</dbReference>
<name>A0AAW1LUX4_POPJA</name>